<sequence>GPRDNPVISSLRDDQPGLPCPASTASLTGLDAPPNGARYHARAATSSESVLDDIGEPWFEWTVGT</sequence>
<comment type="caution">
    <text evidence="2">The sequence shown here is derived from an EMBL/GenBank/DDBJ whole genome shotgun (WGS) entry which is preliminary data.</text>
</comment>
<proteinExistence type="predicted"/>
<protein>
    <submittedName>
        <fullName evidence="2">Uncharacterized protein</fullName>
    </submittedName>
</protein>
<evidence type="ECO:0000313" key="2">
    <source>
        <dbReference type="EMBL" id="KAF0321587.1"/>
    </source>
</evidence>
<gene>
    <name evidence="2" type="ORF">GQ607_011100</name>
</gene>
<feature type="region of interest" description="Disordered" evidence="1">
    <location>
        <begin position="1"/>
        <end position="33"/>
    </location>
</feature>
<dbReference type="AlphaFoldDB" id="A0A8H3WBD2"/>
<dbReference type="Proteomes" id="UP000434172">
    <property type="component" value="Unassembled WGS sequence"/>
</dbReference>
<accession>A0A8H3WBD2</accession>
<evidence type="ECO:0000313" key="3">
    <source>
        <dbReference type="Proteomes" id="UP000434172"/>
    </source>
</evidence>
<name>A0A8H3WBD2_9PEZI</name>
<keyword evidence="3" id="KW-1185">Reference proteome</keyword>
<dbReference type="EMBL" id="WOWK01000069">
    <property type="protein sequence ID" value="KAF0321587.1"/>
    <property type="molecule type" value="Genomic_DNA"/>
</dbReference>
<reference evidence="2 3" key="1">
    <citation type="submission" date="2019-12" db="EMBL/GenBank/DDBJ databases">
        <title>A genome sequence resource for the geographically widespread anthracnose pathogen Colletotrichum asianum.</title>
        <authorList>
            <person name="Meng Y."/>
        </authorList>
    </citation>
    <scope>NUCLEOTIDE SEQUENCE [LARGE SCALE GENOMIC DNA]</scope>
    <source>
        <strain evidence="2 3">ICMP 18580</strain>
    </source>
</reference>
<organism evidence="2 3">
    <name type="scientific">Colletotrichum asianum</name>
    <dbReference type="NCBI Taxonomy" id="702518"/>
    <lineage>
        <taxon>Eukaryota</taxon>
        <taxon>Fungi</taxon>
        <taxon>Dikarya</taxon>
        <taxon>Ascomycota</taxon>
        <taxon>Pezizomycotina</taxon>
        <taxon>Sordariomycetes</taxon>
        <taxon>Hypocreomycetidae</taxon>
        <taxon>Glomerellales</taxon>
        <taxon>Glomerellaceae</taxon>
        <taxon>Colletotrichum</taxon>
        <taxon>Colletotrichum gloeosporioides species complex</taxon>
    </lineage>
</organism>
<evidence type="ECO:0000256" key="1">
    <source>
        <dbReference type="SAM" id="MobiDB-lite"/>
    </source>
</evidence>
<feature type="non-terminal residue" evidence="2">
    <location>
        <position position="1"/>
    </location>
</feature>